<keyword evidence="13" id="KW-1185">Reference proteome</keyword>
<dbReference type="GO" id="GO:0002161">
    <property type="term" value="F:aminoacyl-tRNA deacylase activity"/>
    <property type="evidence" value="ECO:0007669"/>
    <property type="project" value="InterPro"/>
</dbReference>
<dbReference type="InterPro" id="IPR007214">
    <property type="entry name" value="YbaK/aa-tRNA-synth-assoc-dom"/>
</dbReference>
<dbReference type="FunFam" id="3.40.50.800:FF:000005">
    <property type="entry name" value="bifunctional glutamate/proline--tRNA ligase"/>
    <property type="match status" value="1"/>
</dbReference>
<evidence type="ECO:0000313" key="12">
    <source>
        <dbReference type="EMBL" id="KAF5383136.1"/>
    </source>
</evidence>
<dbReference type="InterPro" id="IPR036621">
    <property type="entry name" value="Anticodon-bd_dom_sf"/>
</dbReference>
<dbReference type="InterPro" id="IPR006195">
    <property type="entry name" value="aa-tRNA-synth_II"/>
</dbReference>
<dbReference type="Pfam" id="PF04073">
    <property type="entry name" value="tRNA_edit"/>
    <property type="match status" value="1"/>
</dbReference>
<dbReference type="EC" id="6.1.1.15" evidence="2"/>
<dbReference type="InterPro" id="IPR036754">
    <property type="entry name" value="YbaK/aa-tRNA-synt-asso_dom_sf"/>
</dbReference>
<dbReference type="EMBL" id="JAACJP010000007">
    <property type="protein sequence ID" value="KAF5383136.1"/>
    <property type="molecule type" value="Genomic_DNA"/>
</dbReference>
<evidence type="ECO:0000259" key="11">
    <source>
        <dbReference type="PROSITE" id="PS50862"/>
    </source>
</evidence>
<dbReference type="SUPFAM" id="SSF64586">
    <property type="entry name" value="C-terminal domain of ProRS"/>
    <property type="match status" value="1"/>
</dbReference>
<dbReference type="GO" id="GO:0005524">
    <property type="term" value="F:ATP binding"/>
    <property type="evidence" value="ECO:0007669"/>
    <property type="project" value="UniProtKB-KW"/>
</dbReference>
<dbReference type="InterPro" id="IPR017449">
    <property type="entry name" value="Pro-tRNA_synth_II"/>
</dbReference>
<dbReference type="InterPro" id="IPR002316">
    <property type="entry name" value="Pro-tRNA-ligase_IIa"/>
</dbReference>
<dbReference type="GO" id="GO:0005737">
    <property type="term" value="C:cytoplasm"/>
    <property type="evidence" value="ECO:0007669"/>
    <property type="project" value="InterPro"/>
</dbReference>
<evidence type="ECO:0000256" key="4">
    <source>
        <dbReference type="ARBA" id="ARBA00022741"/>
    </source>
</evidence>
<evidence type="ECO:0000256" key="8">
    <source>
        <dbReference type="ARBA" id="ARBA00029731"/>
    </source>
</evidence>
<dbReference type="PANTHER" id="PTHR43382:SF2">
    <property type="entry name" value="BIFUNCTIONAL GLUTAMATE_PROLINE--TRNA LIGASE"/>
    <property type="match status" value="1"/>
</dbReference>
<evidence type="ECO:0000256" key="2">
    <source>
        <dbReference type="ARBA" id="ARBA00012831"/>
    </source>
</evidence>
<comment type="caution">
    <text evidence="12">The sequence shown here is derived from an EMBL/GenBank/DDBJ whole genome shotgun (WGS) entry which is preliminary data.</text>
</comment>
<dbReference type="Gene3D" id="3.30.930.10">
    <property type="entry name" value="Bira Bifunctional Protein, Domain 2"/>
    <property type="match status" value="1"/>
</dbReference>
<dbReference type="PRINTS" id="PR01046">
    <property type="entry name" value="TRNASYNTHPRO"/>
</dbReference>
<dbReference type="Proteomes" id="UP000565441">
    <property type="component" value="Unassembled WGS sequence"/>
</dbReference>
<dbReference type="SUPFAM" id="SSF52954">
    <property type="entry name" value="Class II aaRS ABD-related"/>
    <property type="match status" value="1"/>
</dbReference>
<feature type="domain" description="Aminoacyl-transfer RNA synthetases class-II family profile" evidence="11">
    <location>
        <begin position="297"/>
        <end position="541"/>
    </location>
</feature>
<keyword evidence="6" id="KW-0648">Protein biosynthesis</keyword>
<dbReference type="SMART" id="SM00946">
    <property type="entry name" value="ProRS-C_1"/>
    <property type="match status" value="1"/>
</dbReference>
<feature type="region of interest" description="Disordered" evidence="10">
    <location>
        <begin position="703"/>
        <end position="725"/>
    </location>
</feature>
<evidence type="ECO:0000256" key="3">
    <source>
        <dbReference type="ARBA" id="ARBA00022598"/>
    </source>
</evidence>
<keyword evidence="4" id="KW-0547">Nucleotide-binding</keyword>
<evidence type="ECO:0000256" key="7">
    <source>
        <dbReference type="ARBA" id="ARBA00023146"/>
    </source>
</evidence>
<keyword evidence="3" id="KW-0436">Ligase</keyword>
<evidence type="ECO:0000256" key="6">
    <source>
        <dbReference type="ARBA" id="ARBA00022917"/>
    </source>
</evidence>
<dbReference type="PANTHER" id="PTHR43382">
    <property type="entry name" value="PROLYL-TRNA SYNTHETASE"/>
    <property type="match status" value="1"/>
</dbReference>
<evidence type="ECO:0000256" key="1">
    <source>
        <dbReference type="ARBA" id="ARBA00008226"/>
    </source>
</evidence>
<dbReference type="CDD" id="cd00862">
    <property type="entry name" value="ProRS_anticodon_zinc"/>
    <property type="match status" value="1"/>
</dbReference>
<evidence type="ECO:0000313" key="13">
    <source>
        <dbReference type="Proteomes" id="UP000565441"/>
    </source>
</evidence>
<evidence type="ECO:0000256" key="10">
    <source>
        <dbReference type="SAM" id="MobiDB-lite"/>
    </source>
</evidence>
<dbReference type="AlphaFoldDB" id="A0A8H5M746"/>
<proteinExistence type="inferred from homology"/>
<dbReference type="Gene3D" id="3.90.960.10">
    <property type="entry name" value="YbaK/aminoacyl-tRNA synthetase-associated domain"/>
    <property type="match status" value="1"/>
</dbReference>
<name>A0A8H5M746_9AGAR</name>
<reference evidence="12 13" key="1">
    <citation type="journal article" date="2020" name="ISME J.">
        <title>Uncovering the hidden diversity of litter-decomposition mechanisms in mushroom-forming fungi.</title>
        <authorList>
            <person name="Floudas D."/>
            <person name="Bentzer J."/>
            <person name="Ahren D."/>
            <person name="Johansson T."/>
            <person name="Persson P."/>
            <person name="Tunlid A."/>
        </authorList>
    </citation>
    <scope>NUCLEOTIDE SEQUENCE [LARGE SCALE GENOMIC DNA]</scope>
    <source>
        <strain evidence="12 13">CBS 661.87</strain>
    </source>
</reference>
<evidence type="ECO:0000256" key="5">
    <source>
        <dbReference type="ARBA" id="ARBA00022840"/>
    </source>
</evidence>
<accession>A0A8H5M746</accession>
<sequence length="761" mass="84762">MLAAWHVARQLYRCRTSHLIRVRLGCSESQKKLAVFIPRRALSTFQPNTMASLDSITTSLAALSIKPTATIDHAATTSPATWKEAIIANESAPKSFELIKTLVYKPKTAKTATPVPVVVIARDATETNSSAIGKALNLKELRLAATDLLTEFFSLDKDSLSPLALNGQNFPKVQTIVDSSIASSSALFALHAHSSSSTVFLTGADILAYLQKLETADVKIQELDFHNLVPSLASATHTSRAPVKEKEDAKIEGAVQIAIGVKKEVDFSAWYTNVLIKADMLDYYSVSGCYILKPWSYSIWEEIQSWFNVEIKKLGVQNSYFPMFVSAKVLEREKDHIEGFSPEVAWVTRAGQSDLEEPIAIRPTSETAMYPYYAKWIKSHRDLPLKLNQWNSVVRWEFKNPQPFLRTREFLWQEGHTAHLTKAEADTEVLQILDLYRQVYEDLLAVPVIPGIKSEKEKFAGGLYTTTLEGYIPTSGRGIQAATSHCLGQNFSRPEMFNIFVEDPNDSTKKTYVWQNSWGLSTRAIGVMVMVHGDNQGLVLPPRVASIQVVVVPCGITAKTSDEQRAEINDACDELAKTLLKADIRAKADLRDGYTPGWKFNDWEQKGVPIRLEIGPNDLAKQQTLTVRRDTGAKNPVSLNDIGSTINALLTTIQSEMFTRARDAYNSRIKEVTHWDDVVPTLDNKGIAVIPWCEVEACEDDIKERSGRSAEPQDERAPSAGAKSLAIPYEQSRWTPIEPGKTKCPACGKDAKRWTMFGRSY</sequence>
<dbReference type="InterPro" id="IPR016061">
    <property type="entry name" value="Pro-tRNA_ligase_II_C"/>
</dbReference>
<comment type="catalytic activity">
    <reaction evidence="9">
        <text>tRNA(Pro) + L-proline + ATP = L-prolyl-tRNA(Pro) + AMP + diphosphate</text>
        <dbReference type="Rhea" id="RHEA:14305"/>
        <dbReference type="Rhea" id="RHEA-COMP:9700"/>
        <dbReference type="Rhea" id="RHEA-COMP:9702"/>
        <dbReference type="ChEBI" id="CHEBI:30616"/>
        <dbReference type="ChEBI" id="CHEBI:33019"/>
        <dbReference type="ChEBI" id="CHEBI:60039"/>
        <dbReference type="ChEBI" id="CHEBI:78442"/>
        <dbReference type="ChEBI" id="CHEBI:78532"/>
        <dbReference type="ChEBI" id="CHEBI:456215"/>
        <dbReference type="EC" id="6.1.1.15"/>
    </reaction>
</comment>
<dbReference type="Pfam" id="PF09180">
    <property type="entry name" value="ProRS-C_1"/>
    <property type="match status" value="1"/>
</dbReference>
<evidence type="ECO:0000256" key="9">
    <source>
        <dbReference type="ARBA" id="ARBA00047671"/>
    </source>
</evidence>
<protein>
    <recommendedName>
        <fullName evidence="2">proline--tRNA ligase</fullName>
        <ecNumber evidence="2">6.1.1.15</ecNumber>
    </recommendedName>
    <alternativeName>
        <fullName evidence="8">Prolyl-tRNA synthetase</fullName>
    </alternativeName>
</protein>
<gene>
    <name evidence="12" type="ORF">D9615_005033</name>
</gene>
<dbReference type="NCBIfam" id="TIGR00408">
    <property type="entry name" value="proS_fam_I"/>
    <property type="match status" value="1"/>
</dbReference>
<dbReference type="FunFam" id="3.30.930.10:FF:000007">
    <property type="entry name" value="Bifunctional glutamate/proline--tRNA ligase"/>
    <property type="match status" value="1"/>
</dbReference>
<dbReference type="InterPro" id="IPR045864">
    <property type="entry name" value="aa-tRNA-synth_II/BPL/LPL"/>
</dbReference>
<dbReference type="CDD" id="cd00778">
    <property type="entry name" value="ProRS_core_arch_euk"/>
    <property type="match status" value="1"/>
</dbReference>
<dbReference type="OrthoDB" id="1350766at2759"/>
<keyword evidence="7" id="KW-0030">Aminoacyl-tRNA synthetase</keyword>
<dbReference type="SUPFAM" id="SSF55826">
    <property type="entry name" value="YbaK/ProRS associated domain"/>
    <property type="match status" value="1"/>
</dbReference>
<keyword evidence="5" id="KW-0067">ATP-binding</keyword>
<dbReference type="Gene3D" id="3.30.110.30">
    <property type="entry name" value="C-terminal domain of ProRS"/>
    <property type="match status" value="1"/>
</dbReference>
<dbReference type="Gene3D" id="3.40.50.800">
    <property type="entry name" value="Anticodon-binding domain"/>
    <property type="match status" value="1"/>
</dbReference>
<dbReference type="InterPro" id="IPR004154">
    <property type="entry name" value="Anticodon-bd"/>
</dbReference>
<feature type="compositionally biased region" description="Basic and acidic residues" evidence="10">
    <location>
        <begin position="703"/>
        <end position="717"/>
    </location>
</feature>
<dbReference type="PROSITE" id="PS50862">
    <property type="entry name" value="AA_TRNA_LIGASE_II"/>
    <property type="match status" value="1"/>
</dbReference>
<dbReference type="InterPro" id="IPR033721">
    <property type="entry name" value="ProRS_core_arch_euk"/>
</dbReference>
<dbReference type="SUPFAM" id="SSF55681">
    <property type="entry name" value="Class II aaRS and biotin synthetases"/>
    <property type="match status" value="1"/>
</dbReference>
<dbReference type="Pfam" id="PF03129">
    <property type="entry name" value="HGTP_anticodon"/>
    <property type="match status" value="1"/>
</dbReference>
<dbReference type="FunFam" id="3.30.110.30:FF:000001">
    <property type="entry name" value="Bifunctional glutamate/proline--tRNA ligase"/>
    <property type="match status" value="1"/>
</dbReference>
<dbReference type="InterPro" id="IPR002314">
    <property type="entry name" value="aa-tRNA-synt_IIb"/>
</dbReference>
<dbReference type="Pfam" id="PF00587">
    <property type="entry name" value="tRNA-synt_2b"/>
    <property type="match status" value="1"/>
</dbReference>
<dbReference type="GO" id="GO:0004827">
    <property type="term" value="F:proline-tRNA ligase activity"/>
    <property type="evidence" value="ECO:0007669"/>
    <property type="project" value="UniProtKB-EC"/>
</dbReference>
<organism evidence="12 13">
    <name type="scientific">Tricholomella constricta</name>
    <dbReference type="NCBI Taxonomy" id="117010"/>
    <lineage>
        <taxon>Eukaryota</taxon>
        <taxon>Fungi</taxon>
        <taxon>Dikarya</taxon>
        <taxon>Basidiomycota</taxon>
        <taxon>Agaricomycotina</taxon>
        <taxon>Agaricomycetes</taxon>
        <taxon>Agaricomycetidae</taxon>
        <taxon>Agaricales</taxon>
        <taxon>Tricholomatineae</taxon>
        <taxon>Lyophyllaceae</taxon>
        <taxon>Tricholomella</taxon>
    </lineage>
</organism>
<dbReference type="GO" id="GO:0006433">
    <property type="term" value="P:prolyl-tRNA aminoacylation"/>
    <property type="evidence" value="ECO:0007669"/>
    <property type="project" value="InterPro"/>
</dbReference>
<comment type="similarity">
    <text evidence="1">Belongs to the class-II aminoacyl-tRNA synthetase family.</text>
</comment>
<dbReference type="GO" id="GO:0017101">
    <property type="term" value="C:aminoacyl-tRNA synthetase multienzyme complex"/>
    <property type="evidence" value="ECO:0007669"/>
    <property type="project" value="TreeGrafter"/>
</dbReference>
<dbReference type="HAMAP" id="MF_01571">
    <property type="entry name" value="Pro_tRNA_synth_type3"/>
    <property type="match status" value="1"/>
</dbReference>
<dbReference type="InterPro" id="IPR004499">
    <property type="entry name" value="Pro-tRNA-ligase_IIa_arc-type"/>
</dbReference>